<comment type="caution">
    <text evidence="3">The sequence shown here is derived from an EMBL/GenBank/DDBJ whole genome shotgun (WGS) entry which is preliminary data.</text>
</comment>
<reference evidence="3 4" key="1">
    <citation type="submission" date="2020-08" db="EMBL/GenBank/DDBJ databases">
        <title>A Genomic Blueprint of the Chicken Gut Microbiome.</title>
        <authorList>
            <person name="Gilroy R."/>
            <person name="Ravi A."/>
            <person name="Getino M."/>
            <person name="Pursley I."/>
            <person name="Horton D.L."/>
            <person name="Alikhan N.-F."/>
            <person name="Baker D."/>
            <person name="Gharbi K."/>
            <person name="Hall N."/>
            <person name="Watson M."/>
            <person name="Adriaenssens E.M."/>
            <person name="Foster-Nyarko E."/>
            <person name="Jarju S."/>
            <person name="Secka A."/>
            <person name="Antonio M."/>
            <person name="Oren A."/>
            <person name="Chaudhuri R."/>
            <person name="La Ragione R.M."/>
            <person name="Hildebrand F."/>
            <person name="Pallen M.J."/>
        </authorList>
    </citation>
    <scope>NUCLEOTIDE SEQUENCE [LARGE SCALE GENOMIC DNA]</scope>
    <source>
        <strain evidence="3 4">Sa4CUA7</strain>
    </source>
</reference>
<dbReference type="Pfam" id="PF01551">
    <property type="entry name" value="Peptidase_M23"/>
    <property type="match status" value="1"/>
</dbReference>
<dbReference type="Gene3D" id="2.70.70.10">
    <property type="entry name" value="Glucose Permease (Domain IIA)"/>
    <property type="match status" value="1"/>
</dbReference>
<feature type="region of interest" description="Disordered" evidence="1">
    <location>
        <begin position="1"/>
        <end position="35"/>
    </location>
</feature>
<accession>A0ABR8S4V8</accession>
<dbReference type="EMBL" id="JACSQP010000009">
    <property type="protein sequence ID" value="MBD7958508.1"/>
    <property type="molecule type" value="Genomic_DNA"/>
</dbReference>
<dbReference type="PANTHER" id="PTHR21666">
    <property type="entry name" value="PEPTIDASE-RELATED"/>
    <property type="match status" value="1"/>
</dbReference>
<dbReference type="Proteomes" id="UP000648352">
    <property type="component" value="Unassembled WGS sequence"/>
</dbReference>
<sequence>MTRTPAVDPTAPIRGARRAQRNRLTEQNSATPAATRRAARAAARDAARAVTPRVTVRSAFAIAVVVSLAGTVALPAVAYPGTEGTTTAAQPAVPGTATDAATSAAAAADTRETQSLVVASAADGVALDRASYAATTPEELASIEQAKAEAERARLAAAITNGQLSSISSALPIVGAGGVTRPLPYFNNFGTPYAGHKGVDYMVAAGTPIYAIADGIVIESSESGPGWGVYVRVAHNINGTSVTTLYAHMTYGTRTVQVGDRVTAGQVIGQVGATGRAFGTHLHLEVQVNNSYVNGESWLVANGL</sequence>
<organism evidence="3 4">
    <name type="scientific">Microbacterium pullorum</name>
    <dbReference type="NCBI Taxonomy" id="2762236"/>
    <lineage>
        <taxon>Bacteria</taxon>
        <taxon>Bacillati</taxon>
        <taxon>Actinomycetota</taxon>
        <taxon>Actinomycetes</taxon>
        <taxon>Micrococcales</taxon>
        <taxon>Microbacteriaceae</taxon>
        <taxon>Microbacterium</taxon>
    </lineage>
</organism>
<proteinExistence type="predicted"/>
<keyword evidence="4" id="KW-1185">Reference proteome</keyword>
<dbReference type="InterPro" id="IPR050570">
    <property type="entry name" value="Cell_wall_metabolism_enzyme"/>
</dbReference>
<protein>
    <submittedName>
        <fullName evidence="3">M23 family metallopeptidase</fullName>
    </submittedName>
</protein>
<gene>
    <name evidence="3" type="ORF">H9651_12735</name>
</gene>
<dbReference type="InterPro" id="IPR016047">
    <property type="entry name" value="M23ase_b-sheet_dom"/>
</dbReference>
<dbReference type="PANTHER" id="PTHR21666:SF270">
    <property type="entry name" value="MUREIN HYDROLASE ACTIVATOR ENVC"/>
    <property type="match status" value="1"/>
</dbReference>
<feature type="domain" description="M23ase beta-sheet core" evidence="2">
    <location>
        <begin position="195"/>
        <end position="294"/>
    </location>
</feature>
<evidence type="ECO:0000256" key="1">
    <source>
        <dbReference type="SAM" id="MobiDB-lite"/>
    </source>
</evidence>
<dbReference type="SUPFAM" id="SSF51261">
    <property type="entry name" value="Duplicated hybrid motif"/>
    <property type="match status" value="1"/>
</dbReference>
<dbReference type="CDD" id="cd12797">
    <property type="entry name" value="M23_peptidase"/>
    <property type="match status" value="1"/>
</dbReference>
<evidence type="ECO:0000259" key="2">
    <source>
        <dbReference type="Pfam" id="PF01551"/>
    </source>
</evidence>
<evidence type="ECO:0000313" key="3">
    <source>
        <dbReference type="EMBL" id="MBD7958508.1"/>
    </source>
</evidence>
<dbReference type="InterPro" id="IPR011055">
    <property type="entry name" value="Dup_hybrid_motif"/>
</dbReference>
<evidence type="ECO:0000313" key="4">
    <source>
        <dbReference type="Proteomes" id="UP000648352"/>
    </source>
</evidence>
<name>A0ABR8S4V8_9MICO</name>